<evidence type="ECO:0000259" key="2">
    <source>
        <dbReference type="Pfam" id="PF03704"/>
    </source>
</evidence>
<comment type="caution">
    <text evidence="3">The sequence shown here is derived from an EMBL/GenBank/DDBJ whole genome shotgun (WGS) entry which is preliminary data.</text>
</comment>
<evidence type="ECO:0000313" key="4">
    <source>
        <dbReference type="Proteomes" id="UP000635996"/>
    </source>
</evidence>
<evidence type="ECO:0000313" key="3">
    <source>
        <dbReference type="EMBL" id="NJP16652.1"/>
    </source>
</evidence>
<dbReference type="InterPro" id="IPR005158">
    <property type="entry name" value="BTAD"/>
</dbReference>
<dbReference type="InterPro" id="IPR011990">
    <property type="entry name" value="TPR-like_helical_dom_sf"/>
</dbReference>
<dbReference type="SUPFAM" id="SSF48452">
    <property type="entry name" value="TPR-like"/>
    <property type="match status" value="1"/>
</dbReference>
<reference evidence="3 4" key="1">
    <citation type="submission" date="2020-03" db="EMBL/GenBank/DDBJ databases">
        <title>WGS of actinomycetes isolated from Thailand.</title>
        <authorList>
            <person name="Thawai C."/>
        </authorList>
    </citation>
    <scope>NUCLEOTIDE SEQUENCE [LARGE SCALE GENOMIC DNA]</scope>
    <source>
        <strain evidence="3 4">NBRC 13905</strain>
    </source>
</reference>
<keyword evidence="4" id="KW-1185">Reference proteome</keyword>
<proteinExistence type="predicted"/>
<accession>A0ABX0YVL0</accession>
<keyword evidence="1" id="KW-0902">Two-component regulatory system</keyword>
<feature type="domain" description="Bacterial transcriptional activator" evidence="2">
    <location>
        <begin position="44"/>
        <end position="98"/>
    </location>
</feature>
<name>A0ABX0YVL0_STRTL</name>
<gene>
    <name evidence="3" type="ORF">HCJ95_20835</name>
</gene>
<sequence>MHPWRCRRCGRRFARLCPDSVTRPSGTIPGCETLRRSVRRVPRARWTAEPLRESAHREIAAIHLAEGDTAQALRHFSAYRRRLHRELGLSPSPGFRRLLASPEFRRLLAPCPGHRAVGGV</sequence>
<evidence type="ECO:0000256" key="1">
    <source>
        <dbReference type="ARBA" id="ARBA00023012"/>
    </source>
</evidence>
<dbReference type="Pfam" id="PF03704">
    <property type="entry name" value="BTAD"/>
    <property type="match status" value="1"/>
</dbReference>
<dbReference type="EMBL" id="JAATEL010000024">
    <property type="protein sequence ID" value="NJP16652.1"/>
    <property type="molecule type" value="Genomic_DNA"/>
</dbReference>
<dbReference type="Gene3D" id="1.25.40.10">
    <property type="entry name" value="Tetratricopeptide repeat domain"/>
    <property type="match status" value="1"/>
</dbReference>
<dbReference type="Proteomes" id="UP000635996">
    <property type="component" value="Unassembled WGS sequence"/>
</dbReference>
<organism evidence="3 4">
    <name type="scientific">Streptomyces thermoviolaceus subsp. thermoviolaceus</name>
    <dbReference type="NCBI Taxonomy" id="66860"/>
    <lineage>
        <taxon>Bacteria</taxon>
        <taxon>Bacillati</taxon>
        <taxon>Actinomycetota</taxon>
        <taxon>Actinomycetes</taxon>
        <taxon>Kitasatosporales</taxon>
        <taxon>Streptomycetaceae</taxon>
        <taxon>Streptomyces</taxon>
    </lineage>
</organism>
<protein>
    <recommendedName>
        <fullName evidence="2">Bacterial transcriptional activator domain-containing protein</fullName>
    </recommendedName>
</protein>